<evidence type="ECO:0000256" key="3">
    <source>
        <dbReference type="ARBA" id="ARBA00022927"/>
    </source>
</evidence>
<dbReference type="GO" id="GO:0042803">
    <property type="term" value="F:protein homodimerization activity"/>
    <property type="evidence" value="ECO:0007669"/>
    <property type="project" value="TreeGrafter"/>
</dbReference>
<evidence type="ECO:0000313" key="5">
    <source>
        <dbReference type="Proteomes" id="UP000620124"/>
    </source>
</evidence>
<accession>A0A8H7DAA7</accession>
<dbReference type="InterPro" id="IPR036388">
    <property type="entry name" value="WH-like_DNA-bd_sf"/>
</dbReference>
<dbReference type="PANTHER" id="PTHR13149">
    <property type="entry name" value="VACUOLAR PROTEIN SORTING-ASSOCIATED PROTEIN VPS25"/>
    <property type="match status" value="1"/>
</dbReference>
<comment type="caution">
    <text evidence="4">The sequence shown here is derived from an EMBL/GenBank/DDBJ whole genome shotgun (WGS) entry which is preliminary data.</text>
</comment>
<dbReference type="SUPFAM" id="SSF46785">
    <property type="entry name" value="Winged helix' DNA-binding domain"/>
    <property type="match status" value="2"/>
</dbReference>
<keyword evidence="3" id="KW-0653">Protein transport</keyword>
<gene>
    <name evidence="4" type="ORF">MVEN_00413900</name>
</gene>
<dbReference type="GO" id="GO:0000814">
    <property type="term" value="C:ESCRT II complex"/>
    <property type="evidence" value="ECO:0007669"/>
    <property type="project" value="InterPro"/>
</dbReference>
<organism evidence="4 5">
    <name type="scientific">Mycena venus</name>
    <dbReference type="NCBI Taxonomy" id="2733690"/>
    <lineage>
        <taxon>Eukaryota</taxon>
        <taxon>Fungi</taxon>
        <taxon>Dikarya</taxon>
        <taxon>Basidiomycota</taxon>
        <taxon>Agaricomycotina</taxon>
        <taxon>Agaricomycetes</taxon>
        <taxon>Agaricomycetidae</taxon>
        <taxon>Agaricales</taxon>
        <taxon>Marasmiineae</taxon>
        <taxon>Mycenaceae</taxon>
        <taxon>Mycena</taxon>
    </lineage>
</organism>
<keyword evidence="5" id="KW-1185">Reference proteome</keyword>
<dbReference type="InterPro" id="IPR008570">
    <property type="entry name" value="ESCRT-II_cplx_Vps25-sub"/>
</dbReference>
<evidence type="ECO:0000256" key="2">
    <source>
        <dbReference type="ARBA" id="ARBA00022448"/>
    </source>
</evidence>
<dbReference type="Gene3D" id="1.10.10.10">
    <property type="entry name" value="Winged helix-like DNA-binding domain superfamily/Winged helix DNA-binding domain"/>
    <property type="match status" value="1"/>
</dbReference>
<dbReference type="InterPro" id="IPR036390">
    <property type="entry name" value="WH_DNA-bd_sf"/>
</dbReference>
<dbReference type="Pfam" id="PF05871">
    <property type="entry name" value="ESCRT-II"/>
    <property type="match status" value="1"/>
</dbReference>
<sequence>MTPPDAQNRISKQFIAAKGQIRVAPIRNHFRVFRVVTRPSRDRRPHMSFSTFTTPTGFLLPSVHSAPPFFTQQPHPGTNATVTEQWTTLILAYARHRKLFVLRVEDADATDSEWMEVLRNERINRKLLPSYLSSIIATMVSKNLAIYDPPGQTRSVLLYWRLPEEWAEVLHGWAISTGQLNTILTFYEITDPPIPSPLSDIPISLLRKAIAVLAKTGRSQLISIADGEGVRLFQGTGK</sequence>
<proteinExistence type="inferred from homology"/>
<evidence type="ECO:0000256" key="1">
    <source>
        <dbReference type="ARBA" id="ARBA00009674"/>
    </source>
</evidence>
<reference evidence="4" key="1">
    <citation type="submission" date="2020-05" db="EMBL/GenBank/DDBJ databases">
        <title>Mycena genomes resolve the evolution of fungal bioluminescence.</title>
        <authorList>
            <person name="Tsai I.J."/>
        </authorList>
    </citation>
    <scope>NUCLEOTIDE SEQUENCE</scope>
    <source>
        <strain evidence="4">CCC161011</strain>
    </source>
</reference>
<dbReference type="GO" id="GO:0005198">
    <property type="term" value="F:structural molecule activity"/>
    <property type="evidence" value="ECO:0007669"/>
    <property type="project" value="TreeGrafter"/>
</dbReference>
<evidence type="ECO:0008006" key="6">
    <source>
        <dbReference type="Google" id="ProtNLM"/>
    </source>
</evidence>
<dbReference type="AlphaFoldDB" id="A0A8H7DAA7"/>
<dbReference type="PANTHER" id="PTHR13149:SF0">
    <property type="entry name" value="VACUOLAR PROTEIN-SORTING-ASSOCIATED PROTEIN 25"/>
    <property type="match status" value="1"/>
</dbReference>
<keyword evidence="2" id="KW-0813">Transport</keyword>
<evidence type="ECO:0000313" key="4">
    <source>
        <dbReference type="EMBL" id="KAF7365412.1"/>
    </source>
</evidence>
<name>A0A8H7DAA7_9AGAR</name>
<dbReference type="InterPro" id="IPR014041">
    <property type="entry name" value="ESCRT-II_cplx_Vps25-sub_N"/>
</dbReference>
<dbReference type="Gene3D" id="1.10.10.570">
    <property type="entry name" value="Winged helix' DNA-binding domain. Chain C. Domain 1"/>
    <property type="match status" value="1"/>
</dbReference>
<dbReference type="GO" id="GO:0043328">
    <property type="term" value="P:protein transport to vacuole involved in ubiquitin-dependent protein catabolic process via the multivesicular body sorting pathway"/>
    <property type="evidence" value="ECO:0007669"/>
    <property type="project" value="TreeGrafter"/>
</dbReference>
<dbReference type="Proteomes" id="UP000620124">
    <property type="component" value="Unassembled WGS sequence"/>
</dbReference>
<protein>
    <recommendedName>
        <fullName evidence="6">ESCRT-II complex vps25 subunit</fullName>
    </recommendedName>
</protein>
<dbReference type="EMBL" id="JACAZI010000003">
    <property type="protein sequence ID" value="KAF7365412.1"/>
    <property type="molecule type" value="Genomic_DNA"/>
</dbReference>
<dbReference type="OrthoDB" id="245150at2759"/>
<comment type="similarity">
    <text evidence="1">Belongs to the VPS25 family.</text>
</comment>